<dbReference type="Gene3D" id="3.90.226.10">
    <property type="entry name" value="2-enoyl-CoA Hydratase, Chain A, domain 1"/>
    <property type="match status" value="1"/>
</dbReference>
<accession>A0A2M9ZI14</accession>
<name>A0A2M9ZI14_9LEPT</name>
<comment type="similarity">
    <text evidence="1">Belongs to the enoyl-CoA hydratase/isomerase family.</text>
</comment>
<comment type="caution">
    <text evidence="3">The sequence shown here is derived from an EMBL/GenBank/DDBJ whole genome shotgun (WGS) entry which is preliminary data.</text>
</comment>
<dbReference type="InterPro" id="IPR014748">
    <property type="entry name" value="Enoyl-CoA_hydra_C"/>
</dbReference>
<evidence type="ECO:0000313" key="3">
    <source>
        <dbReference type="EMBL" id="PJZ71689.1"/>
    </source>
</evidence>
<protein>
    <submittedName>
        <fullName evidence="3">Enoyl-CoA hydratase</fullName>
    </submittedName>
</protein>
<dbReference type="CDD" id="cd06558">
    <property type="entry name" value="crotonase-like"/>
    <property type="match status" value="1"/>
</dbReference>
<gene>
    <name evidence="3" type="ORF">CH373_18180</name>
</gene>
<dbReference type="Proteomes" id="UP000231990">
    <property type="component" value="Unassembled WGS sequence"/>
</dbReference>
<dbReference type="PANTHER" id="PTHR11941:SF133">
    <property type="entry name" value="1,2-EPOXYPHENYLACETYL-COA ISOMERASE"/>
    <property type="match status" value="1"/>
</dbReference>
<dbReference type="GO" id="GO:0016829">
    <property type="term" value="F:lyase activity"/>
    <property type="evidence" value="ECO:0007669"/>
    <property type="project" value="UniProtKB-KW"/>
</dbReference>
<evidence type="ECO:0000256" key="2">
    <source>
        <dbReference type="ARBA" id="ARBA00023239"/>
    </source>
</evidence>
<dbReference type="PANTHER" id="PTHR11941">
    <property type="entry name" value="ENOYL-COA HYDRATASE-RELATED"/>
    <property type="match status" value="1"/>
</dbReference>
<dbReference type="InterPro" id="IPR001753">
    <property type="entry name" value="Enoyl-CoA_hydra/iso"/>
</dbReference>
<dbReference type="AlphaFoldDB" id="A0A2M9ZI14"/>
<sequence>MALVEAETVELSANSRIEILYLNNPESKNSMTRDMGFEFKSHIDRLRTAKTAPRVLLITGKDEIFSAGGNFELLKSFAEKDFESNKRDMFEFYNLFLSVRDLEIPVICAANGHAIGAGFSLTLACDIRIFANEGKYQFNFVKLGIHPGMGSSYLTPELFGYSLANRLLFLADTITGEEAAKLGICYDSVPKNEVLQRATEIAISLSESSPLALSELKKNSYDREALNQALRKEAESQARNFLSGDFLETIKSLEEKRKPVFKGF</sequence>
<keyword evidence="2" id="KW-0456">Lyase</keyword>
<proteinExistence type="inferred from homology"/>
<dbReference type="SUPFAM" id="SSF52096">
    <property type="entry name" value="ClpP/crotonase"/>
    <property type="match status" value="1"/>
</dbReference>
<dbReference type="GO" id="GO:0006635">
    <property type="term" value="P:fatty acid beta-oxidation"/>
    <property type="evidence" value="ECO:0007669"/>
    <property type="project" value="TreeGrafter"/>
</dbReference>
<dbReference type="Gene3D" id="1.10.12.10">
    <property type="entry name" value="Lyase 2-enoyl-coa Hydratase, Chain A, domain 2"/>
    <property type="match status" value="1"/>
</dbReference>
<dbReference type="Pfam" id="PF00378">
    <property type="entry name" value="ECH_1"/>
    <property type="match status" value="1"/>
</dbReference>
<dbReference type="RefSeq" id="WP_100734115.1">
    <property type="nucleotide sequence ID" value="NZ_NPDZ01000024.1"/>
</dbReference>
<evidence type="ECO:0000313" key="4">
    <source>
        <dbReference type="Proteomes" id="UP000231990"/>
    </source>
</evidence>
<evidence type="ECO:0000256" key="1">
    <source>
        <dbReference type="ARBA" id="ARBA00005254"/>
    </source>
</evidence>
<dbReference type="EMBL" id="NPDZ01000024">
    <property type="protein sequence ID" value="PJZ71689.1"/>
    <property type="molecule type" value="Genomic_DNA"/>
</dbReference>
<organism evidence="3 4">
    <name type="scientific">Leptospira perolatii</name>
    <dbReference type="NCBI Taxonomy" id="2023191"/>
    <lineage>
        <taxon>Bacteria</taxon>
        <taxon>Pseudomonadati</taxon>
        <taxon>Spirochaetota</taxon>
        <taxon>Spirochaetia</taxon>
        <taxon>Leptospirales</taxon>
        <taxon>Leptospiraceae</taxon>
        <taxon>Leptospira</taxon>
    </lineage>
</organism>
<dbReference type="InterPro" id="IPR029045">
    <property type="entry name" value="ClpP/crotonase-like_dom_sf"/>
</dbReference>
<reference evidence="3 4" key="1">
    <citation type="submission" date="2017-07" db="EMBL/GenBank/DDBJ databases">
        <title>Leptospira spp. isolated from tropical soils.</title>
        <authorList>
            <person name="Thibeaux R."/>
            <person name="Iraola G."/>
            <person name="Ferres I."/>
            <person name="Bierque E."/>
            <person name="Girault D."/>
            <person name="Soupe-Gilbert M.-E."/>
            <person name="Picardeau M."/>
            <person name="Goarant C."/>
        </authorList>
    </citation>
    <scope>NUCLEOTIDE SEQUENCE [LARGE SCALE GENOMIC DNA]</scope>
    <source>
        <strain evidence="3 4">FH1-B-B1</strain>
    </source>
</reference>